<keyword evidence="3" id="KW-0804">Transcription</keyword>
<dbReference type="InterPro" id="IPR011598">
    <property type="entry name" value="bHLH_dom"/>
</dbReference>
<keyword evidence="2" id="KW-0805">Transcription regulation</keyword>
<sequence length="129" mass="14608">MEKKRRSRINDSLEALKQILLKIDPENVRKTGSRTAKLEKADILEMTVRYLRSLTPRVGENGSCRLCPSNSHAQQNAGQYVIDNKVNVGHSSAASPLNPGGGHIFYRPSNVPRYCHLLKNDVWRPWNNN</sequence>
<evidence type="ECO:0000256" key="2">
    <source>
        <dbReference type="ARBA" id="ARBA00023015"/>
    </source>
</evidence>
<gene>
    <name evidence="6" type="ORF">NQ318_003387</name>
</gene>
<protein>
    <recommendedName>
        <fullName evidence="5">BHLH domain-containing protein</fullName>
    </recommendedName>
</protein>
<dbReference type="EMBL" id="JAPWTK010000423">
    <property type="protein sequence ID" value="KAJ8940544.1"/>
    <property type="molecule type" value="Genomic_DNA"/>
</dbReference>
<dbReference type="GO" id="GO:0046983">
    <property type="term" value="F:protein dimerization activity"/>
    <property type="evidence" value="ECO:0007669"/>
    <property type="project" value="InterPro"/>
</dbReference>
<dbReference type="PANTHER" id="PTHR10985">
    <property type="entry name" value="BASIC HELIX-LOOP-HELIX TRANSCRIPTION FACTOR, HES-RELATED"/>
    <property type="match status" value="1"/>
</dbReference>
<dbReference type="Pfam" id="PF00010">
    <property type="entry name" value="HLH"/>
    <property type="match status" value="1"/>
</dbReference>
<evidence type="ECO:0000256" key="1">
    <source>
        <dbReference type="ARBA" id="ARBA00004123"/>
    </source>
</evidence>
<dbReference type="CDD" id="cd11410">
    <property type="entry name" value="bHLH_O_HES"/>
    <property type="match status" value="1"/>
</dbReference>
<dbReference type="InterPro" id="IPR036638">
    <property type="entry name" value="HLH_DNA-bd_sf"/>
</dbReference>
<proteinExistence type="predicted"/>
<reference evidence="6" key="1">
    <citation type="journal article" date="2023" name="Insect Mol. Biol.">
        <title>Genome sequencing provides insights into the evolution of gene families encoding plant cell wall-degrading enzymes in longhorned beetles.</title>
        <authorList>
            <person name="Shin N.R."/>
            <person name="Okamura Y."/>
            <person name="Kirsch R."/>
            <person name="Pauchet Y."/>
        </authorList>
    </citation>
    <scope>NUCLEOTIDE SEQUENCE</scope>
    <source>
        <strain evidence="6">AMC_N1</strain>
    </source>
</reference>
<dbReference type="AlphaFoldDB" id="A0AAV8XNC5"/>
<dbReference type="SUPFAM" id="SSF47459">
    <property type="entry name" value="HLH, helix-loop-helix DNA-binding domain"/>
    <property type="match status" value="1"/>
</dbReference>
<dbReference type="InterPro" id="IPR050370">
    <property type="entry name" value="HES_HEY"/>
</dbReference>
<accession>A0AAV8XNC5</accession>
<keyword evidence="4" id="KW-0539">Nucleus</keyword>
<evidence type="ECO:0000259" key="5">
    <source>
        <dbReference type="PROSITE" id="PS50888"/>
    </source>
</evidence>
<organism evidence="6 7">
    <name type="scientific">Aromia moschata</name>
    <dbReference type="NCBI Taxonomy" id="1265417"/>
    <lineage>
        <taxon>Eukaryota</taxon>
        <taxon>Metazoa</taxon>
        <taxon>Ecdysozoa</taxon>
        <taxon>Arthropoda</taxon>
        <taxon>Hexapoda</taxon>
        <taxon>Insecta</taxon>
        <taxon>Pterygota</taxon>
        <taxon>Neoptera</taxon>
        <taxon>Endopterygota</taxon>
        <taxon>Coleoptera</taxon>
        <taxon>Polyphaga</taxon>
        <taxon>Cucujiformia</taxon>
        <taxon>Chrysomeloidea</taxon>
        <taxon>Cerambycidae</taxon>
        <taxon>Cerambycinae</taxon>
        <taxon>Callichromatini</taxon>
        <taxon>Aromia</taxon>
    </lineage>
</organism>
<dbReference type="Gene3D" id="4.10.280.10">
    <property type="entry name" value="Helix-loop-helix DNA-binding domain"/>
    <property type="match status" value="1"/>
</dbReference>
<keyword evidence="7" id="KW-1185">Reference proteome</keyword>
<comment type="subcellular location">
    <subcellularLocation>
        <location evidence="1">Nucleus</location>
    </subcellularLocation>
</comment>
<evidence type="ECO:0000313" key="6">
    <source>
        <dbReference type="EMBL" id="KAJ8940544.1"/>
    </source>
</evidence>
<evidence type="ECO:0000256" key="4">
    <source>
        <dbReference type="ARBA" id="ARBA00023242"/>
    </source>
</evidence>
<comment type="caution">
    <text evidence="6">The sequence shown here is derived from an EMBL/GenBank/DDBJ whole genome shotgun (WGS) entry which is preliminary data.</text>
</comment>
<dbReference type="GO" id="GO:0005634">
    <property type="term" value="C:nucleus"/>
    <property type="evidence" value="ECO:0007669"/>
    <property type="project" value="UniProtKB-SubCell"/>
</dbReference>
<evidence type="ECO:0000256" key="3">
    <source>
        <dbReference type="ARBA" id="ARBA00023163"/>
    </source>
</evidence>
<feature type="domain" description="BHLH" evidence="5">
    <location>
        <begin position="1"/>
        <end position="54"/>
    </location>
</feature>
<name>A0AAV8XNC5_9CUCU</name>
<dbReference type="SMART" id="SM00353">
    <property type="entry name" value="HLH"/>
    <property type="match status" value="1"/>
</dbReference>
<dbReference type="PROSITE" id="PS50888">
    <property type="entry name" value="BHLH"/>
    <property type="match status" value="1"/>
</dbReference>
<dbReference type="Proteomes" id="UP001162162">
    <property type="component" value="Unassembled WGS sequence"/>
</dbReference>
<evidence type="ECO:0000313" key="7">
    <source>
        <dbReference type="Proteomes" id="UP001162162"/>
    </source>
</evidence>